<feature type="signal peptide" evidence="1">
    <location>
        <begin position="1"/>
        <end position="18"/>
    </location>
</feature>
<keyword evidence="3" id="KW-1185">Reference proteome</keyword>
<comment type="caution">
    <text evidence="2">The sequence shown here is derived from an EMBL/GenBank/DDBJ whole genome shotgun (WGS) entry which is preliminary data.</text>
</comment>
<dbReference type="RefSeq" id="WP_394512361.1">
    <property type="nucleotide sequence ID" value="NZ_JBIGHX010000006.1"/>
</dbReference>
<evidence type="ECO:0008006" key="4">
    <source>
        <dbReference type="Google" id="ProtNLM"/>
    </source>
</evidence>
<gene>
    <name evidence="2" type="ORF">ACG04Q_17465</name>
</gene>
<sequence length="156" mass="17162">MSKVLLMAALVVPLLACAQVHHCDLKRVTIQARAEDEKEPVLTVYAFWPEGLNITRADGTPASNEYATENARYLRDLQTRKRTGEKPIPPPAILLKGPHFILRSGDEARARRSHVTCSYLAKAETGGLVLELTATYCEHGQCATATKVIAPELEQP</sequence>
<protein>
    <recommendedName>
        <fullName evidence="4">Lipoprotein</fullName>
    </recommendedName>
</protein>
<evidence type="ECO:0000313" key="3">
    <source>
        <dbReference type="Proteomes" id="UP001606302"/>
    </source>
</evidence>
<accession>A0ABW7GN33</accession>
<feature type="chain" id="PRO_5046362885" description="Lipoprotein" evidence="1">
    <location>
        <begin position="19"/>
        <end position="156"/>
    </location>
</feature>
<evidence type="ECO:0000313" key="2">
    <source>
        <dbReference type="EMBL" id="MFG6463366.1"/>
    </source>
</evidence>
<reference evidence="2 3" key="1">
    <citation type="submission" date="2024-08" db="EMBL/GenBank/DDBJ databases">
        <authorList>
            <person name="Lu H."/>
        </authorList>
    </citation>
    <scope>NUCLEOTIDE SEQUENCE [LARGE SCALE GENOMIC DNA]</scope>
    <source>
        <strain evidence="2 3">DXS20W</strain>
    </source>
</reference>
<dbReference type="Proteomes" id="UP001606302">
    <property type="component" value="Unassembled WGS sequence"/>
</dbReference>
<keyword evidence="1" id="KW-0732">Signal</keyword>
<name>A0ABW7GN33_9BURK</name>
<evidence type="ECO:0000256" key="1">
    <source>
        <dbReference type="SAM" id="SignalP"/>
    </source>
</evidence>
<proteinExistence type="predicted"/>
<organism evidence="2 3">
    <name type="scientific">Pelomonas lactea</name>
    <dbReference type="NCBI Taxonomy" id="3299030"/>
    <lineage>
        <taxon>Bacteria</taxon>
        <taxon>Pseudomonadati</taxon>
        <taxon>Pseudomonadota</taxon>
        <taxon>Betaproteobacteria</taxon>
        <taxon>Burkholderiales</taxon>
        <taxon>Sphaerotilaceae</taxon>
        <taxon>Roseateles</taxon>
    </lineage>
</organism>
<dbReference type="EMBL" id="JBIGHX010000006">
    <property type="protein sequence ID" value="MFG6463366.1"/>
    <property type="molecule type" value="Genomic_DNA"/>
</dbReference>